<dbReference type="AlphaFoldDB" id="A0AAJ0HNW4"/>
<dbReference type="Proteomes" id="UP001275084">
    <property type="component" value="Unassembled WGS sequence"/>
</dbReference>
<evidence type="ECO:0000313" key="1">
    <source>
        <dbReference type="EMBL" id="KAK3358073.1"/>
    </source>
</evidence>
<keyword evidence="2" id="KW-1185">Reference proteome</keyword>
<organism evidence="1 2">
    <name type="scientific">Lasiosphaeria hispida</name>
    <dbReference type="NCBI Taxonomy" id="260671"/>
    <lineage>
        <taxon>Eukaryota</taxon>
        <taxon>Fungi</taxon>
        <taxon>Dikarya</taxon>
        <taxon>Ascomycota</taxon>
        <taxon>Pezizomycotina</taxon>
        <taxon>Sordariomycetes</taxon>
        <taxon>Sordariomycetidae</taxon>
        <taxon>Sordariales</taxon>
        <taxon>Lasiosphaeriaceae</taxon>
        <taxon>Lasiosphaeria</taxon>
    </lineage>
</organism>
<sequence>MVCLESLQELIQARKAVRRCAKATNGEFTILHGFFLGMMGVRYRVGSEGGYRTLWPGQSAWLLNNGLVSWDDHKSWGLYKEDIREKTKPTACLVVHHAVDCAHGTRPPLAPFETMTLAYVLNAFVTYDCWWAKPKDIATASFVDQPDMTARQRETFDGLSMGATYDVLDPSQKQDMSVAWYFVARDCQDDEVLVMARLDHDVE</sequence>
<reference evidence="1" key="2">
    <citation type="submission" date="2023-06" db="EMBL/GenBank/DDBJ databases">
        <authorList>
            <consortium name="Lawrence Berkeley National Laboratory"/>
            <person name="Haridas S."/>
            <person name="Hensen N."/>
            <person name="Bonometti L."/>
            <person name="Westerberg I."/>
            <person name="Brannstrom I.O."/>
            <person name="Guillou S."/>
            <person name="Cros-Aarteil S."/>
            <person name="Calhoun S."/>
            <person name="Kuo A."/>
            <person name="Mondo S."/>
            <person name="Pangilinan J."/>
            <person name="Riley R."/>
            <person name="Labutti K."/>
            <person name="Andreopoulos B."/>
            <person name="Lipzen A."/>
            <person name="Chen C."/>
            <person name="Yanf M."/>
            <person name="Daum C."/>
            <person name="Ng V."/>
            <person name="Clum A."/>
            <person name="Steindorff A."/>
            <person name="Ohm R."/>
            <person name="Martin F."/>
            <person name="Silar P."/>
            <person name="Natvig D."/>
            <person name="Lalanne C."/>
            <person name="Gautier V."/>
            <person name="Ament-Velasquez S.L."/>
            <person name="Kruys A."/>
            <person name="Hutchinson M.I."/>
            <person name="Powell A.J."/>
            <person name="Barry K."/>
            <person name="Miller A.N."/>
            <person name="Grigoriev I.V."/>
            <person name="Debuchy R."/>
            <person name="Gladieux P."/>
            <person name="Thoren M.H."/>
            <person name="Johannesson H."/>
        </authorList>
    </citation>
    <scope>NUCLEOTIDE SEQUENCE</scope>
    <source>
        <strain evidence="1">CBS 955.72</strain>
    </source>
</reference>
<dbReference type="EMBL" id="JAUIQD010000003">
    <property type="protein sequence ID" value="KAK3358073.1"/>
    <property type="molecule type" value="Genomic_DNA"/>
</dbReference>
<proteinExistence type="predicted"/>
<comment type="caution">
    <text evidence="1">The sequence shown here is derived from an EMBL/GenBank/DDBJ whole genome shotgun (WGS) entry which is preliminary data.</text>
</comment>
<gene>
    <name evidence="1" type="ORF">B0T25DRAFT_580040</name>
</gene>
<reference evidence="1" key="1">
    <citation type="journal article" date="2023" name="Mol. Phylogenet. Evol.">
        <title>Genome-scale phylogeny and comparative genomics of the fungal order Sordariales.</title>
        <authorList>
            <person name="Hensen N."/>
            <person name="Bonometti L."/>
            <person name="Westerberg I."/>
            <person name="Brannstrom I.O."/>
            <person name="Guillou S."/>
            <person name="Cros-Aarteil S."/>
            <person name="Calhoun S."/>
            <person name="Haridas S."/>
            <person name="Kuo A."/>
            <person name="Mondo S."/>
            <person name="Pangilinan J."/>
            <person name="Riley R."/>
            <person name="LaButti K."/>
            <person name="Andreopoulos B."/>
            <person name="Lipzen A."/>
            <person name="Chen C."/>
            <person name="Yan M."/>
            <person name="Daum C."/>
            <person name="Ng V."/>
            <person name="Clum A."/>
            <person name="Steindorff A."/>
            <person name="Ohm R.A."/>
            <person name="Martin F."/>
            <person name="Silar P."/>
            <person name="Natvig D.O."/>
            <person name="Lalanne C."/>
            <person name="Gautier V."/>
            <person name="Ament-Velasquez S.L."/>
            <person name="Kruys A."/>
            <person name="Hutchinson M.I."/>
            <person name="Powell A.J."/>
            <person name="Barry K."/>
            <person name="Miller A.N."/>
            <person name="Grigoriev I.V."/>
            <person name="Debuchy R."/>
            <person name="Gladieux P."/>
            <person name="Hiltunen Thoren M."/>
            <person name="Johannesson H."/>
        </authorList>
    </citation>
    <scope>NUCLEOTIDE SEQUENCE</scope>
    <source>
        <strain evidence="1">CBS 955.72</strain>
    </source>
</reference>
<name>A0AAJ0HNW4_9PEZI</name>
<protein>
    <submittedName>
        <fullName evidence="1">Uncharacterized protein</fullName>
    </submittedName>
</protein>
<accession>A0AAJ0HNW4</accession>
<evidence type="ECO:0000313" key="2">
    <source>
        <dbReference type="Proteomes" id="UP001275084"/>
    </source>
</evidence>